<dbReference type="AlphaFoldDB" id="A0A087AE90"/>
<gene>
    <name evidence="2" type="ORF">BCUN_1971</name>
</gene>
<dbReference type="InterPro" id="IPR025576">
    <property type="entry name" value="YwiC"/>
</dbReference>
<organism evidence="2 3">
    <name type="scientific">Bifidobacterium cuniculi</name>
    <dbReference type="NCBI Taxonomy" id="1688"/>
    <lineage>
        <taxon>Bacteria</taxon>
        <taxon>Bacillati</taxon>
        <taxon>Actinomycetota</taxon>
        <taxon>Actinomycetes</taxon>
        <taxon>Bifidobacteriales</taxon>
        <taxon>Bifidobacteriaceae</taxon>
        <taxon>Bifidobacterium</taxon>
    </lineage>
</organism>
<keyword evidence="1" id="KW-0472">Membrane</keyword>
<evidence type="ECO:0000256" key="1">
    <source>
        <dbReference type="SAM" id="Phobius"/>
    </source>
</evidence>
<evidence type="ECO:0000313" key="3">
    <source>
        <dbReference type="Proteomes" id="UP000029067"/>
    </source>
</evidence>
<proteinExistence type="predicted"/>
<dbReference type="STRING" id="1688.BCUN_1971"/>
<keyword evidence="3" id="KW-1185">Reference proteome</keyword>
<dbReference type="Pfam" id="PF14256">
    <property type="entry name" value="YwiC"/>
    <property type="match status" value="1"/>
</dbReference>
<feature type="transmembrane region" description="Helical" evidence="1">
    <location>
        <begin position="142"/>
        <end position="163"/>
    </location>
</feature>
<feature type="transmembrane region" description="Helical" evidence="1">
    <location>
        <begin position="269"/>
        <end position="288"/>
    </location>
</feature>
<reference evidence="2 3" key="1">
    <citation type="submission" date="2014-03" db="EMBL/GenBank/DDBJ databases">
        <title>Genomics of Bifidobacteria.</title>
        <authorList>
            <person name="Ventura M."/>
            <person name="Milani C."/>
            <person name="Lugli G.A."/>
        </authorList>
    </citation>
    <scope>NUCLEOTIDE SEQUENCE [LARGE SCALE GENOMIC DNA]</scope>
    <source>
        <strain evidence="2 3">LMG 10738</strain>
    </source>
</reference>
<keyword evidence="1" id="KW-1133">Transmembrane helix</keyword>
<feature type="transmembrane region" description="Helical" evidence="1">
    <location>
        <begin position="229"/>
        <end position="249"/>
    </location>
</feature>
<sequence>MKVPGAALWQVAADSGTVTGMTSLARRRSRRDWFSNEPGSWAIVLMPSLAAWLALGPTWTSTWLVALWALCYCLQFTAARWFKARFRRRWLAPVAVYAAVLVAAGLPFLILHPGTLRWAPIYMVLCAGSMLGAWLRREHSLWANACAVLASSTMPLMIGWFGSHASPATAALGRTLSWPWLPAAAFPGPALAIAVTFALELYGSVLFVKTMIRERGDRRYLAASWTWHLLLCAAGFAMGPWYALLAIVLLARATLMPLAGARRKVPTKVVGMVECVCITLTFVVSLLAM</sequence>
<keyword evidence="1" id="KW-0812">Transmembrane</keyword>
<feature type="transmembrane region" description="Helical" evidence="1">
    <location>
        <begin position="183"/>
        <end position="208"/>
    </location>
</feature>
<feature type="transmembrane region" description="Helical" evidence="1">
    <location>
        <begin position="38"/>
        <end position="55"/>
    </location>
</feature>
<feature type="transmembrane region" description="Helical" evidence="1">
    <location>
        <begin position="90"/>
        <end position="110"/>
    </location>
</feature>
<accession>A0A087AE90</accession>
<feature type="transmembrane region" description="Helical" evidence="1">
    <location>
        <begin position="116"/>
        <end position="135"/>
    </location>
</feature>
<evidence type="ECO:0000313" key="2">
    <source>
        <dbReference type="EMBL" id="KFI57090.1"/>
    </source>
</evidence>
<comment type="caution">
    <text evidence="2">The sequence shown here is derived from an EMBL/GenBank/DDBJ whole genome shotgun (WGS) entry which is preliminary data.</text>
</comment>
<name>A0A087AE90_9BIFI</name>
<feature type="transmembrane region" description="Helical" evidence="1">
    <location>
        <begin position="61"/>
        <end position="78"/>
    </location>
</feature>
<protein>
    <submittedName>
        <fullName evidence="2">Membrane spanning protein</fullName>
    </submittedName>
</protein>
<dbReference type="EMBL" id="JGYV01000035">
    <property type="protein sequence ID" value="KFI57090.1"/>
    <property type="molecule type" value="Genomic_DNA"/>
</dbReference>
<dbReference type="eggNOG" id="ENOG502ZBRV">
    <property type="taxonomic scope" value="Bacteria"/>
</dbReference>
<dbReference type="Proteomes" id="UP000029067">
    <property type="component" value="Unassembled WGS sequence"/>
</dbReference>